<proteinExistence type="predicted"/>
<feature type="compositionally biased region" description="Basic and acidic residues" evidence="8">
    <location>
        <begin position="244"/>
        <end position="260"/>
    </location>
</feature>
<keyword evidence="2" id="KW-0221">Differentiation</keyword>
<keyword evidence="4 7" id="KW-0238">DNA-binding</keyword>
<evidence type="ECO:0000256" key="8">
    <source>
        <dbReference type="SAM" id="MobiDB-lite"/>
    </source>
</evidence>
<dbReference type="PROSITE" id="PS00657">
    <property type="entry name" value="FORK_HEAD_1"/>
    <property type="match status" value="1"/>
</dbReference>
<dbReference type="GO" id="GO:0000978">
    <property type="term" value="F:RNA polymerase II cis-regulatory region sequence-specific DNA binding"/>
    <property type="evidence" value="ECO:0007669"/>
    <property type="project" value="TreeGrafter"/>
</dbReference>
<dbReference type="PRINTS" id="PR00053">
    <property type="entry name" value="FORKHEAD"/>
</dbReference>
<dbReference type="Pfam" id="PF00250">
    <property type="entry name" value="Forkhead"/>
    <property type="match status" value="1"/>
</dbReference>
<evidence type="ECO:0000256" key="5">
    <source>
        <dbReference type="ARBA" id="ARBA00023242"/>
    </source>
</evidence>
<evidence type="ECO:0000256" key="2">
    <source>
        <dbReference type="ARBA" id="ARBA00022782"/>
    </source>
</evidence>
<dbReference type="SUPFAM" id="SSF46785">
    <property type="entry name" value="Winged helix' DNA-binding domain"/>
    <property type="match status" value="1"/>
</dbReference>
<dbReference type="InterPro" id="IPR036390">
    <property type="entry name" value="WH_DNA-bd_sf"/>
</dbReference>
<dbReference type="PROSITE" id="PS00658">
    <property type="entry name" value="FORK_HEAD_2"/>
    <property type="match status" value="1"/>
</dbReference>
<organism evidence="10 11">
    <name type="scientific">Meganyctiphanes norvegica</name>
    <name type="common">Northern krill</name>
    <name type="synonym">Thysanopoda norvegica</name>
    <dbReference type="NCBI Taxonomy" id="48144"/>
    <lineage>
        <taxon>Eukaryota</taxon>
        <taxon>Metazoa</taxon>
        <taxon>Ecdysozoa</taxon>
        <taxon>Arthropoda</taxon>
        <taxon>Crustacea</taxon>
        <taxon>Multicrustacea</taxon>
        <taxon>Malacostraca</taxon>
        <taxon>Eumalacostraca</taxon>
        <taxon>Eucarida</taxon>
        <taxon>Euphausiacea</taxon>
        <taxon>Euphausiidae</taxon>
        <taxon>Meganyctiphanes</taxon>
    </lineage>
</organism>
<evidence type="ECO:0000256" key="3">
    <source>
        <dbReference type="ARBA" id="ARBA00022843"/>
    </source>
</evidence>
<comment type="caution">
    <text evidence="10">The sequence shown here is derived from an EMBL/GenBank/DDBJ whole genome shotgun (WGS) entry which is preliminary data.</text>
</comment>
<reference evidence="10 11" key="1">
    <citation type="submission" date="2024-05" db="EMBL/GenBank/DDBJ databases">
        <authorList>
            <person name="Wallberg A."/>
        </authorList>
    </citation>
    <scope>NUCLEOTIDE SEQUENCE [LARGE SCALE GENOMIC DNA]</scope>
</reference>
<evidence type="ECO:0000256" key="1">
    <source>
        <dbReference type="ARBA" id="ARBA00022499"/>
    </source>
</evidence>
<feature type="domain" description="Fork-head" evidence="9">
    <location>
        <begin position="261"/>
        <end position="360"/>
    </location>
</feature>
<dbReference type="EMBL" id="CAXKWB010004318">
    <property type="protein sequence ID" value="CAL4073312.1"/>
    <property type="molecule type" value="Genomic_DNA"/>
</dbReference>
<dbReference type="InterPro" id="IPR050211">
    <property type="entry name" value="FOX_domain-containing"/>
</dbReference>
<protein>
    <recommendedName>
        <fullName evidence="6">Forkhead box protein L2</fullName>
    </recommendedName>
</protein>
<dbReference type="GO" id="GO:0000981">
    <property type="term" value="F:DNA-binding transcription factor activity, RNA polymerase II-specific"/>
    <property type="evidence" value="ECO:0007669"/>
    <property type="project" value="TreeGrafter"/>
</dbReference>
<keyword evidence="3" id="KW-0832">Ubl conjugation</keyword>
<evidence type="ECO:0000256" key="6">
    <source>
        <dbReference type="ARBA" id="ARBA00034872"/>
    </source>
</evidence>
<dbReference type="PROSITE" id="PS50039">
    <property type="entry name" value="FORK_HEAD_3"/>
    <property type="match status" value="1"/>
</dbReference>
<evidence type="ECO:0000313" key="11">
    <source>
        <dbReference type="Proteomes" id="UP001497623"/>
    </source>
</evidence>
<dbReference type="SMART" id="SM00339">
    <property type="entry name" value="FH"/>
    <property type="match status" value="1"/>
</dbReference>
<gene>
    <name evidence="10" type="ORF">MNOR_LOCUS9088</name>
</gene>
<dbReference type="GO" id="GO:0005634">
    <property type="term" value="C:nucleus"/>
    <property type="evidence" value="ECO:0007669"/>
    <property type="project" value="UniProtKB-SubCell"/>
</dbReference>
<accession>A0AAV2QAY5</accession>
<keyword evidence="5 7" id="KW-0539">Nucleus</keyword>
<sequence length="579" mass="63619">MKDDYLAPSDPIHTGYGGGSMENVIIKREEESYHYPYPTTSHPAHHHYRAEVYGKLPGMTALEPEPLDPSKSPYQHHIDSTTQPQLAYEPSKIYQKNIYDQSKIYDTSKVYDNSKLYEANKGYEKMYVSKEYEKPEMEQQMEVSTGYEHPEDKAYEKLYGSKSHLQTPIDEGNYEKCYEKTYKTLETLDSNSYDRPYEPTKVMEPVDSTTTYEKVYEKSVQQIDSPNTTIQEVSQDKPSSVTTTKKEDGVKEAGDSDPSKKPPYSYVALIAMAIKESPDRRLQLSEIYQWIATKFPYYAQQNAKEKQGWKNSIRHNLSLNECFQKIPREGGGGGGKGNYWTLDPGHEDMFEHGNYKRRRRMKRPNMSRYAYGYSDYMYGITAGAHRLFGAPTVNAGGWGQSLMSQHGGYAQSPRPAHSYPYSQVNQQQLGGMQLSGAYQQLGSSLGTTALGTSSLGSSESYGALSSHLGGGFPSISSPGGSTQTLTSAPLVTSGLGPASGFGTGLSSGLTASSFLGSHSSLGSPSAAPLQPTFAPGGGGGGYCSATAAGLRGRQGEATPSSYLTPLPYYSTNPWPDSKI</sequence>
<dbReference type="InterPro" id="IPR030456">
    <property type="entry name" value="TF_fork_head_CS_2"/>
</dbReference>
<dbReference type="InterPro" id="IPR018122">
    <property type="entry name" value="TF_fork_head_CS_1"/>
</dbReference>
<evidence type="ECO:0000256" key="7">
    <source>
        <dbReference type="PROSITE-ProRule" id="PRU00089"/>
    </source>
</evidence>
<dbReference type="GO" id="GO:0009653">
    <property type="term" value="P:anatomical structure morphogenesis"/>
    <property type="evidence" value="ECO:0007669"/>
    <property type="project" value="TreeGrafter"/>
</dbReference>
<feature type="region of interest" description="Disordered" evidence="8">
    <location>
        <begin position="223"/>
        <end position="262"/>
    </location>
</feature>
<dbReference type="InterPro" id="IPR036388">
    <property type="entry name" value="WH-like_DNA-bd_sf"/>
</dbReference>
<dbReference type="FunFam" id="1.10.10.10:FF:000598">
    <property type="entry name" value="forkhead box protein I1 isoform X2"/>
    <property type="match status" value="1"/>
</dbReference>
<dbReference type="Gene3D" id="1.10.10.10">
    <property type="entry name" value="Winged helix-like DNA-binding domain superfamily/Winged helix DNA-binding domain"/>
    <property type="match status" value="1"/>
</dbReference>
<dbReference type="AlphaFoldDB" id="A0AAV2QAY5"/>
<dbReference type="Proteomes" id="UP001497623">
    <property type="component" value="Unassembled WGS sequence"/>
</dbReference>
<keyword evidence="1" id="KW-1017">Isopeptide bond</keyword>
<comment type="subcellular location">
    <subcellularLocation>
        <location evidence="7">Nucleus</location>
    </subcellularLocation>
</comment>
<feature type="compositionally biased region" description="Polar residues" evidence="8">
    <location>
        <begin position="223"/>
        <end position="243"/>
    </location>
</feature>
<dbReference type="PANTHER" id="PTHR11829:SF411">
    <property type="entry name" value="FORKHEAD BOX PROTEIN L2"/>
    <property type="match status" value="1"/>
</dbReference>
<keyword evidence="11" id="KW-1185">Reference proteome</keyword>
<evidence type="ECO:0000256" key="4">
    <source>
        <dbReference type="ARBA" id="ARBA00023125"/>
    </source>
</evidence>
<feature type="DNA-binding region" description="Fork-head" evidence="7">
    <location>
        <begin position="261"/>
        <end position="360"/>
    </location>
</feature>
<evidence type="ECO:0000259" key="9">
    <source>
        <dbReference type="PROSITE" id="PS50039"/>
    </source>
</evidence>
<feature type="region of interest" description="Disordered" evidence="8">
    <location>
        <begin position="59"/>
        <end position="87"/>
    </location>
</feature>
<evidence type="ECO:0000313" key="10">
    <source>
        <dbReference type="EMBL" id="CAL4073312.1"/>
    </source>
</evidence>
<dbReference type="GO" id="GO:0030154">
    <property type="term" value="P:cell differentiation"/>
    <property type="evidence" value="ECO:0007669"/>
    <property type="project" value="UniProtKB-KW"/>
</dbReference>
<dbReference type="InterPro" id="IPR001766">
    <property type="entry name" value="Fork_head_dom"/>
</dbReference>
<feature type="region of interest" description="Disordered" evidence="8">
    <location>
        <begin position="1"/>
        <end position="20"/>
    </location>
</feature>
<name>A0AAV2QAY5_MEGNR</name>
<dbReference type="PANTHER" id="PTHR11829">
    <property type="entry name" value="FORKHEAD BOX PROTEIN"/>
    <property type="match status" value="1"/>
</dbReference>